<feature type="domain" description="Toprim" evidence="16">
    <location>
        <begin position="1"/>
        <end position="152"/>
    </location>
</feature>
<evidence type="ECO:0000259" key="17">
    <source>
        <dbReference type="PROSITE" id="PS52039"/>
    </source>
</evidence>
<keyword evidence="6" id="KW-0863">Zinc-finger</keyword>
<dbReference type="PRINTS" id="PR00417">
    <property type="entry name" value="PRTPISMRASEI"/>
</dbReference>
<proteinExistence type="inferred from homology"/>
<keyword evidence="7" id="KW-0862">Zinc</keyword>
<evidence type="ECO:0000256" key="13">
    <source>
        <dbReference type="ARBA" id="ARBA00032235"/>
    </source>
</evidence>
<dbReference type="InterPro" id="IPR023406">
    <property type="entry name" value="Topo_IA_AS"/>
</dbReference>
<dbReference type="InterPro" id="IPR000380">
    <property type="entry name" value="Topo_IA"/>
</dbReference>
<evidence type="ECO:0000256" key="4">
    <source>
        <dbReference type="ARBA" id="ARBA00022723"/>
    </source>
</evidence>
<organism evidence="18 19">
    <name type="scientific">Cupriavidus pinatubonensis</name>
    <dbReference type="NCBI Taxonomy" id="248026"/>
    <lineage>
        <taxon>Bacteria</taxon>
        <taxon>Pseudomonadati</taxon>
        <taxon>Pseudomonadota</taxon>
        <taxon>Betaproteobacteria</taxon>
        <taxon>Burkholderiales</taxon>
        <taxon>Burkholderiaceae</taxon>
        <taxon>Cupriavidus</taxon>
    </lineage>
</organism>
<evidence type="ECO:0000256" key="2">
    <source>
        <dbReference type="ARBA" id="ARBA00009446"/>
    </source>
</evidence>
<evidence type="ECO:0000256" key="10">
    <source>
        <dbReference type="ARBA" id="ARBA00023235"/>
    </source>
</evidence>
<evidence type="ECO:0000256" key="12">
    <source>
        <dbReference type="ARBA" id="ARBA00031985"/>
    </source>
</evidence>
<comment type="similarity">
    <text evidence="2">Belongs to the type IA topoisomerase family.</text>
</comment>
<evidence type="ECO:0000256" key="15">
    <source>
        <dbReference type="SAM" id="MobiDB-lite"/>
    </source>
</evidence>
<evidence type="ECO:0000256" key="3">
    <source>
        <dbReference type="ARBA" id="ARBA00012891"/>
    </source>
</evidence>
<keyword evidence="5" id="KW-0677">Repeat</keyword>
<dbReference type="SMART" id="SM00493">
    <property type="entry name" value="TOPRIM"/>
    <property type="match status" value="1"/>
</dbReference>
<dbReference type="Gene3D" id="3.40.50.140">
    <property type="match status" value="1"/>
</dbReference>
<dbReference type="InterPro" id="IPR006171">
    <property type="entry name" value="TOPRIM_dom"/>
</dbReference>
<dbReference type="RefSeq" id="WP_224001386.1">
    <property type="nucleotide sequence ID" value="NZ_CAJZAF010000007.1"/>
</dbReference>
<gene>
    <name evidence="18" type="primary">topB_2</name>
    <name evidence="18" type="ORF">LMG23994_01755</name>
</gene>
<dbReference type="InterPro" id="IPR013497">
    <property type="entry name" value="Topo_IA_cen"/>
</dbReference>
<dbReference type="InterPro" id="IPR013498">
    <property type="entry name" value="Topo_IA_Znf"/>
</dbReference>
<evidence type="ECO:0000256" key="6">
    <source>
        <dbReference type="ARBA" id="ARBA00022771"/>
    </source>
</evidence>
<dbReference type="InterPro" id="IPR003601">
    <property type="entry name" value="Topo_IA_2"/>
</dbReference>
<comment type="catalytic activity">
    <reaction evidence="1">
        <text>ATP-independent breakage of single-stranded DNA, followed by passage and rejoining.</text>
        <dbReference type="EC" id="5.6.2.1"/>
    </reaction>
</comment>
<keyword evidence="9" id="KW-0238">DNA-binding</keyword>
<dbReference type="InterPro" id="IPR013825">
    <property type="entry name" value="Topo_IA_cen_sub2"/>
</dbReference>
<reference evidence="18 19" key="1">
    <citation type="submission" date="2021-08" db="EMBL/GenBank/DDBJ databases">
        <authorList>
            <person name="Peeters C."/>
        </authorList>
    </citation>
    <scope>NUCLEOTIDE SEQUENCE [LARGE SCALE GENOMIC DNA]</scope>
    <source>
        <strain evidence="18 19">LMG 23994</strain>
    </source>
</reference>
<feature type="region of interest" description="Disordered" evidence="15">
    <location>
        <begin position="656"/>
        <end position="684"/>
    </location>
</feature>
<evidence type="ECO:0000256" key="9">
    <source>
        <dbReference type="ARBA" id="ARBA00023125"/>
    </source>
</evidence>
<name>A0ABN7YB93_9BURK</name>
<evidence type="ECO:0000256" key="14">
    <source>
        <dbReference type="ARBA" id="ARBA00032877"/>
    </source>
</evidence>
<keyword evidence="19" id="KW-1185">Reference proteome</keyword>
<dbReference type="Gene3D" id="1.10.460.10">
    <property type="entry name" value="Topoisomerase I, domain 2"/>
    <property type="match status" value="1"/>
</dbReference>
<dbReference type="InterPro" id="IPR003602">
    <property type="entry name" value="Topo_IA_DNA-bd_dom"/>
</dbReference>
<dbReference type="Pfam" id="PF01751">
    <property type="entry name" value="Toprim"/>
    <property type="match status" value="1"/>
</dbReference>
<dbReference type="Gene3D" id="1.10.290.10">
    <property type="entry name" value="Topoisomerase I, domain 4"/>
    <property type="match status" value="1"/>
</dbReference>
<protein>
    <recommendedName>
        <fullName evidence="3">DNA topoisomerase</fullName>
        <ecNumber evidence="3">5.6.2.1</ecNumber>
    </recommendedName>
    <alternativeName>
        <fullName evidence="14">Omega-protein</fullName>
    </alternativeName>
    <alternativeName>
        <fullName evidence="13">Relaxing enzyme</fullName>
    </alternativeName>
    <alternativeName>
        <fullName evidence="11">Swivelase</fullName>
    </alternativeName>
    <alternativeName>
        <fullName evidence="12">Untwisting enzyme</fullName>
    </alternativeName>
</protein>
<evidence type="ECO:0000313" key="19">
    <source>
        <dbReference type="Proteomes" id="UP000701702"/>
    </source>
</evidence>
<accession>A0ABN7YB93</accession>
<dbReference type="SUPFAM" id="SSF57783">
    <property type="entry name" value="Zinc beta-ribbon"/>
    <property type="match status" value="1"/>
</dbReference>
<sequence>MKVYIAEKPKLGKAIAEQLARQSRKVDSGREFVAGADWLVCWAAGHIFEQEQPDFYISAKYPGAKKGNNGRFRWAMEHLALLPGQDGWPDWSLKLDGEKASLFKTIKQFVGKATVVVNAGDPDREGQLLIDEILHELGNKKPVRRVLISGFDEVSVLNGLRDERDNSEFQGMKNAALARSRADWLCGMNFSRAVTLQAQSNGYAGTVSIGRVQTPLLGLIVQRDLEIENFKPVDYFSLVAHLKVEKGEFTARWRPHAGQAGLDEDGRLLDRRIADQLHALVKGKTGTVIEYSDEEKPEGPWLPFSIDKLQVLASRKYGYKSDAVLEALQSLYEKHSLTTYPRSDCQYLPVGQLADAPQVFAAVTNNLQFDAAVLSQVDLSRKSRAWNDKKVTAHHAIIPTITQKSDLAGLSRIERDLYDEICRRYLAQFLPNRIYREVAVTVDVAGQHFATSGTTTIKAGWKAIYGGSDEGADGTKNGEESAVLPPMKRGDPTFCNGLEIQPKKTTPPKPFTDASLLEAMINIHKFVTDDRVQAIFMKMLAEKKAGDEEGGCGLGTPATRHTFVPKLIDIGLVTRVEPEKGGKKSKETYLVSTGAGRALIQAIPPELGKPDMTALWESAMREIEAGNATVDRFLGMQANWITKTIEKICSGPLKLPDPPGAKRFSGNGASGGAPRAPAEPAGKECPKCGSALMKRNSAKGQFLGCSGYPKCKHTEEVAKG</sequence>
<dbReference type="SMART" id="SM00437">
    <property type="entry name" value="TOP1Ac"/>
    <property type="match status" value="1"/>
</dbReference>
<dbReference type="CDD" id="cd03362">
    <property type="entry name" value="TOPRIM_TopoIA_TopoIII"/>
    <property type="match status" value="1"/>
</dbReference>
<dbReference type="EC" id="5.6.2.1" evidence="3"/>
<keyword evidence="8" id="KW-0799">Topoisomerase</keyword>
<keyword evidence="4" id="KW-0479">Metal-binding</keyword>
<dbReference type="PANTHER" id="PTHR11390:SF21">
    <property type="entry name" value="DNA TOPOISOMERASE 3-ALPHA"/>
    <property type="match status" value="1"/>
</dbReference>
<dbReference type="GO" id="GO:0003917">
    <property type="term" value="F:DNA topoisomerase type I (single strand cut, ATP-independent) activity"/>
    <property type="evidence" value="ECO:0007669"/>
    <property type="project" value="UniProtKB-EC"/>
</dbReference>
<evidence type="ECO:0000256" key="5">
    <source>
        <dbReference type="ARBA" id="ARBA00022737"/>
    </source>
</evidence>
<evidence type="ECO:0000256" key="8">
    <source>
        <dbReference type="ARBA" id="ARBA00023029"/>
    </source>
</evidence>
<dbReference type="InterPro" id="IPR034144">
    <property type="entry name" value="TOPRIM_TopoIII"/>
</dbReference>
<dbReference type="EMBL" id="CAJZAF010000007">
    <property type="protein sequence ID" value="CAG9169971.1"/>
    <property type="molecule type" value="Genomic_DNA"/>
</dbReference>
<dbReference type="InterPro" id="IPR013824">
    <property type="entry name" value="Topo_IA_cen_sub1"/>
</dbReference>
<dbReference type="NCBIfam" id="NF005829">
    <property type="entry name" value="PRK07726.1"/>
    <property type="match status" value="1"/>
</dbReference>
<dbReference type="SMART" id="SM00436">
    <property type="entry name" value="TOP1Bc"/>
    <property type="match status" value="1"/>
</dbReference>
<dbReference type="PROSITE" id="PS52039">
    <property type="entry name" value="TOPO_IA_2"/>
    <property type="match status" value="1"/>
</dbReference>
<dbReference type="CDD" id="cd00186">
    <property type="entry name" value="TOP1Ac"/>
    <property type="match status" value="1"/>
</dbReference>
<feature type="domain" description="Topo IA-type catalytic" evidence="17">
    <location>
        <begin position="169"/>
        <end position="645"/>
    </location>
</feature>
<dbReference type="Pfam" id="PF01396">
    <property type="entry name" value="Zn_ribbon_Top1"/>
    <property type="match status" value="1"/>
</dbReference>
<dbReference type="PANTHER" id="PTHR11390">
    <property type="entry name" value="PROKARYOTIC DNA TOPOISOMERASE"/>
    <property type="match status" value="1"/>
</dbReference>
<dbReference type="PROSITE" id="PS00396">
    <property type="entry name" value="TOPO_IA_1"/>
    <property type="match status" value="1"/>
</dbReference>
<dbReference type="Gene3D" id="3.30.65.10">
    <property type="entry name" value="Bacterial Topoisomerase I, domain 1"/>
    <property type="match status" value="1"/>
</dbReference>
<dbReference type="InterPro" id="IPR013826">
    <property type="entry name" value="Topo_IA_cen_sub3"/>
</dbReference>
<evidence type="ECO:0000256" key="11">
    <source>
        <dbReference type="ARBA" id="ARBA00030003"/>
    </source>
</evidence>
<dbReference type="InterPro" id="IPR023405">
    <property type="entry name" value="Topo_IA_core_domain"/>
</dbReference>
<dbReference type="Gene3D" id="2.70.20.10">
    <property type="entry name" value="Topoisomerase I, domain 3"/>
    <property type="match status" value="1"/>
</dbReference>
<evidence type="ECO:0000313" key="18">
    <source>
        <dbReference type="EMBL" id="CAG9169971.1"/>
    </source>
</evidence>
<evidence type="ECO:0000256" key="1">
    <source>
        <dbReference type="ARBA" id="ARBA00000213"/>
    </source>
</evidence>
<evidence type="ECO:0000259" key="16">
    <source>
        <dbReference type="PROSITE" id="PS50880"/>
    </source>
</evidence>
<comment type="caution">
    <text evidence="18">The sequence shown here is derived from an EMBL/GenBank/DDBJ whole genome shotgun (WGS) entry which is preliminary data.</text>
</comment>
<dbReference type="Pfam" id="PF01131">
    <property type="entry name" value="Topoisom_bac"/>
    <property type="match status" value="1"/>
</dbReference>
<keyword evidence="10 18" id="KW-0413">Isomerase</keyword>
<dbReference type="Proteomes" id="UP000701702">
    <property type="component" value="Unassembled WGS sequence"/>
</dbReference>
<dbReference type="PROSITE" id="PS50880">
    <property type="entry name" value="TOPRIM"/>
    <property type="match status" value="1"/>
</dbReference>
<dbReference type="SUPFAM" id="SSF56712">
    <property type="entry name" value="Prokaryotic type I DNA topoisomerase"/>
    <property type="match status" value="1"/>
</dbReference>
<evidence type="ECO:0000256" key="7">
    <source>
        <dbReference type="ARBA" id="ARBA00022833"/>
    </source>
</evidence>